<dbReference type="GO" id="GO:0005886">
    <property type="term" value="C:plasma membrane"/>
    <property type="evidence" value="ECO:0007669"/>
    <property type="project" value="UniProtKB-SubCell"/>
</dbReference>
<dbReference type="InterPro" id="IPR004869">
    <property type="entry name" value="MMPL_dom"/>
</dbReference>
<feature type="transmembrane region" description="Helical" evidence="7">
    <location>
        <begin position="720"/>
        <end position="742"/>
    </location>
</feature>
<feature type="transmembrane region" description="Helical" evidence="7">
    <location>
        <begin position="674"/>
        <end position="694"/>
    </location>
</feature>
<keyword evidence="5 7" id="KW-1133">Transmembrane helix</keyword>
<evidence type="ECO:0000256" key="4">
    <source>
        <dbReference type="ARBA" id="ARBA00022692"/>
    </source>
</evidence>
<gene>
    <name evidence="9" type="primary">ydgH</name>
    <name evidence="9" type="ORF">Fuma_04205</name>
</gene>
<dbReference type="AlphaFoldDB" id="A0A1P8WKK6"/>
<comment type="subcellular location">
    <subcellularLocation>
        <location evidence="1">Cell membrane</location>
        <topology evidence="1">Multi-pass membrane protein</topology>
    </subcellularLocation>
</comment>
<dbReference type="RefSeq" id="WP_077025847.1">
    <property type="nucleotide sequence ID" value="NZ_CP017641.1"/>
</dbReference>
<feature type="transmembrane region" description="Helical" evidence="7">
    <location>
        <begin position="269"/>
        <end position="289"/>
    </location>
</feature>
<name>A0A1P8WKK6_9PLAN</name>
<organism evidence="9 10">
    <name type="scientific">Fuerstiella marisgermanici</name>
    <dbReference type="NCBI Taxonomy" id="1891926"/>
    <lineage>
        <taxon>Bacteria</taxon>
        <taxon>Pseudomonadati</taxon>
        <taxon>Planctomycetota</taxon>
        <taxon>Planctomycetia</taxon>
        <taxon>Planctomycetales</taxon>
        <taxon>Planctomycetaceae</taxon>
        <taxon>Fuerstiella</taxon>
    </lineage>
</organism>
<dbReference type="Pfam" id="PF03176">
    <property type="entry name" value="MMPL"/>
    <property type="match status" value="2"/>
</dbReference>
<evidence type="ECO:0000256" key="2">
    <source>
        <dbReference type="ARBA" id="ARBA00010157"/>
    </source>
</evidence>
<evidence type="ECO:0000256" key="6">
    <source>
        <dbReference type="ARBA" id="ARBA00023136"/>
    </source>
</evidence>
<feature type="transmembrane region" description="Helical" evidence="7">
    <location>
        <begin position="419"/>
        <end position="443"/>
    </location>
</feature>
<feature type="transmembrane region" description="Helical" evidence="7">
    <location>
        <begin position="613"/>
        <end position="631"/>
    </location>
</feature>
<proteinExistence type="inferred from homology"/>
<reference evidence="9 10" key="1">
    <citation type="journal article" date="2016" name="Front. Microbiol.">
        <title>Fuerstia marisgermanicae gen. nov., sp. nov., an Unusual Member of the Phylum Planctomycetes from the German Wadden Sea.</title>
        <authorList>
            <person name="Kohn T."/>
            <person name="Heuer A."/>
            <person name="Jogler M."/>
            <person name="Vollmers J."/>
            <person name="Boedeker C."/>
            <person name="Bunk B."/>
            <person name="Rast P."/>
            <person name="Borchert D."/>
            <person name="Glockner I."/>
            <person name="Freese H.M."/>
            <person name="Klenk H.P."/>
            <person name="Overmann J."/>
            <person name="Kaster A.K."/>
            <person name="Rohde M."/>
            <person name="Wiegand S."/>
            <person name="Jogler C."/>
        </authorList>
    </citation>
    <scope>NUCLEOTIDE SEQUENCE [LARGE SCALE GENOMIC DNA]</scope>
    <source>
        <strain evidence="9 10">NH11</strain>
    </source>
</reference>
<feature type="transmembrane region" description="Helical" evidence="7">
    <location>
        <begin position="240"/>
        <end position="263"/>
    </location>
</feature>
<evidence type="ECO:0000313" key="10">
    <source>
        <dbReference type="Proteomes" id="UP000187735"/>
    </source>
</evidence>
<evidence type="ECO:0000259" key="8">
    <source>
        <dbReference type="PROSITE" id="PS50156"/>
    </source>
</evidence>
<dbReference type="InterPro" id="IPR050545">
    <property type="entry name" value="Mycobact_MmpL"/>
</dbReference>
<evidence type="ECO:0000256" key="7">
    <source>
        <dbReference type="SAM" id="Phobius"/>
    </source>
</evidence>
<evidence type="ECO:0000256" key="5">
    <source>
        <dbReference type="ARBA" id="ARBA00022989"/>
    </source>
</evidence>
<keyword evidence="10" id="KW-1185">Reference proteome</keyword>
<feature type="transmembrane region" description="Helical" evidence="7">
    <location>
        <begin position="748"/>
        <end position="773"/>
    </location>
</feature>
<dbReference type="EMBL" id="CP017641">
    <property type="protein sequence ID" value="APZ94573.1"/>
    <property type="molecule type" value="Genomic_DNA"/>
</dbReference>
<evidence type="ECO:0000256" key="1">
    <source>
        <dbReference type="ARBA" id="ARBA00004651"/>
    </source>
</evidence>
<dbReference type="PROSITE" id="PS50156">
    <property type="entry name" value="SSD"/>
    <property type="match status" value="1"/>
</dbReference>
<accession>A0A1P8WKK6</accession>
<sequence>MWVLALVVSFVYVPKWSDVAENGEFAFLPEDSPSIEAQRLFRKYFPDATVFSNVVLVVRRETSDEGLRQEDLGFINDSLIPRLSRRFQLDRVTGEALPPEERDNSRPLLVRKLVWRGTPNIGPLYTSLDRKASLIVLELQTEFLDQDNEELIEQIEQEIAAWRRVAVRPSEDNAEDGESDSDDAIPPGLDITFSGTATYGRDAIREANESAESTERWTVILVVVLLLGMYRAPLLALVPLLTVAVATALSLNLLAIGAELGWIRVFTGIEPYVTVLVYGAGVDYCLFLIARYRELLDSGSSIEDAISVALAKVGSALAASAGTTMCGIGMMSFAEFGKFQQAGIAISFGLFICLATSLTLAPAVLRIFGRFAFWPNIPAREASRGEWVAQRSMLSRVLKLRVLNAGWRNMGQLLLKKPATLWAGSVLIMLPFAVTGMFLYGHLSYGLLQDLPPTADSVRGARALQAHFPGGEGVPVRVLLDVPGQDYTARTPKPPADITELTERILEAKDVLGIQAVRSIADPTGGRDIGISQRLLRPRAVREYATEEKPSVTRMELIFKNDAFARSSIDEFRNMREKLPQMLPESMKGAKLYFAGETASLSDLKSVTDRDRTSINSLVAVVVFAILWLLLRRPWICAYLMATVLFSYFATLGLTNLFFWAMDPSGFAGLDWKVPMFLFTILIAVGEDYNIFLLTRIDEETKEHGPIDGIIVALERTGSIISSCGIIMAGTFSSLMAGSLLGMDQLGFALALGVILDTFVVRPVMVPAFLILLTRYREQKKAAQA</sequence>
<dbReference type="Gene3D" id="1.20.1640.10">
    <property type="entry name" value="Multidrug efflux transporter AcrB transmembrane domain"/>
    <property type="match status" value="2"/>
</dbReference>
<protein>
    <submittedName>
        <fullName evidence="9">Membrane protein YdgH</fullName>
    </submittedName>
</protein>
<feature type="domain" description="SSD" evidence="8">
    <location>
        <begin position="235"/>
        <end position="367"/>
    </location>
</feature>
<comment type="similarity">
    <text evidence="2">Belongs to the resistance-nodulation-cell division (RND) (TC 2.A.6) family. MmpL subfamily.</text>
</comment>
<keyword evidence="6 7" id="KW-0472">Membrane</keyword>
<keyword evidence="4 7" id="KW-0812">Transmembrane</keyword>
<dbReference type="Proteomes" id="UP000187735">
    <property type="component" value="Chromosome"/>
</dbReference>
<dbReference type="SUPFAM" id="SSF82866">
    <property type="entry name" value="Multidrug efflux transporter AcrB transmembrane domain"/>
    <property type="match status" value="2"/>
</dbReference>
<keyword evidence="3" id="KW-1003">Cell membrane</keyword>
<feature type="transmembrane region" description="Helical" evidence="7">
    <location>
        <begin position="638"/>
        <end position="662"/>
    </location>
</feature>
<dbReference type="InterPro" id="IPR000731">
    <property type="entry name" value="SSD"/>
</dbReference>
<dbReference type="KEGG" id="fmr:Fuma_04205"/>
<evidence type="ECO:0000313" key="9">
    <source>
        <dbReference type="EMBL" id="APZ94573.1"/>
    </source>
</evidence>
<evidence type="ECO:0000256" key="3">
    <source>
        <dbReference type="ARBA" id="ARBA00022475"/>
    </source>
</evidence>
<dbReference type="PANTHER" id="PTHR33406:SF6">
    <property type="entry name" value="MEMBRANE PROTEIN YDGH-RELATED"/>
    <property type="match status" value="1"/>
</dbReference>
<feature type="transmembrane region" description="Helical" evidence="7">
    <location>
        <begin position="342"/>
        <end position="365"/>
    </location>
</feature>
<dbReference type="OrthoDB" id="9782006at2"/>
<dbReference type="PANTHER" id="PTHR33406">
    <property type="entry name" value="MEMBRANE PROTEIN MJ1562-RELATED"/>
    <property type="match status" value="1"/>
</dbReference>
<dbReference type="STRING" id="1891926.Fuma_04205"/>